<protein>
    <submittedName>
        <fullName evidence="2">Uncharacterized protein</fullName>
    </submittedName>
</protein>
<keyword evidence="1" id="KW-1185">Reference proteome</keyword>
<organism evidence="1 2">
    <name type="scientific">Romanomermis culicivorax</name>
    <name type="common">Nematode worm</name>
    <dbReference type="NCBI Taxonomy" id="13658"/>
    <lineage>
        <taxon>Eukaryota</taxon>
        <taxon>Metazoa</taxon>
        <taxon>Ecdysozoa</taxon>
        <taxon>Nematoda</taxon>
        <taxon>Enoplea</taxon>
        <taxon>Dorylaimia</taxon>
        <taxon>Mermithida</taxon>
        <taxon>Mermithoidea</taxon>
        <taxon>Mermithidae</taxon>
        <taxon>Romanomermis</taxon>
    </lineage>
</organism>
<dbReference type="Proteomes" id="UP000887565">
    <property type="component" value="Unplaced"/>
</dbReference>
<evidence type="ECO:0000313" key="2">
    <source>
        <dbReference type="WBParaSite" id="nRc.2.0.1.t23621-RA"/>
    </source>
</evidence>
<dbReference type="WBParaSite" id="nRc.2.0.1.t23621-RA">
    <property type="protein sequence ID" value="nRc.2.0.1.t23621-RA"/>
    <property type="gene ID" value="nRc.2.0.1.g23621"/>
</dbReference>
<dbReference type="AlphaFoldDB" id="A0A915JDC9"/>
<reference evidence="2" key="1">
    <citation type="submission" date="2022-11" db="UniProtKB">
        <authorList>
            <consortium name="WormBaseParasite"/>
        </authorList>
    </citation>
    <scope>IDENTIFICATION</scope>
</reference>
<evidence type="ECO:0000313" key="1">
    <source>
        <dbReference type="Proteomes" id="UP000887565"/>
    </source>
</evidence>
<accession>A0A915JDC9</accession>
<proteinExistence type="predicted"/>
<sequence length="74" mass="7599">MLGLLSTELTVGVEVADRREPVGLIKNLMPDSAGIYTTVTDNNSVGHCGIDGFVSCTPTGPTLLEVIGTVSAGH</sequence>
<name>A0A915JDC9_ROMCU</name>